<dbReference type="KEGG" id="scia:HUG15_01260"/>
<dbReference type="Proteomes" id="UP000595823">
    <property type="component" value="Chromosome"/>
</dbReference>
<keyword evidence="2" id="KW-1185">Reference proteome</keyword>
<dbReference type="EMBL" id="CP054705">
    <property type="protein sequence ID" value="QQK74370.1"/>
    <property type="molecule type" value="Genomic_DNA"/>
</dbReference>
<name>A0A7T6YZV0_9BACI</name>
<dbReference type="AlphaFoldDB" id="A0A7T6YZV0"/>
<evidence type="ECO:0000313" key="1">
    <source>
        <dbReference type="EMBL" id="QQK74370.1"/>
    </source>
</evidence>
<reference evidence="1 2" key="1">
    <citation type="submission" date="2020-06" db="EMBL/GenBank/DDBJ databases">
        <title>Genomic analysis of Salicibibacter sp. NKC5-3.</title>
        <authorList>
            <person name="Oh Y.J."/>
        </authorList>
    </citation>
    <scope>NUCLEOTIDE SEQUENCE [LARGE SCALE GENOMIC DNA]</scope>
    <source>
        <strain evidence="1 2">NKC5-3</strain>
    </source>
</reference>
<proteinExistence type="predicted"/>
<gene>
    <name evidence="1" type="ORF">HUG15_01260</name>
</gene>
<sequence length="90" mass="10065">MAASWRPNERLAFVFGRHDRFMKTGSPASREDVRSWTRVIDPLTRAVTVYPGLKSQSRLPVVGVITYFSHAVLVPALPQEMAKPKTIRGG</sequence>
<evidence type="ECO:0000313" key="2">
    <source>
        <dbReference type="Proteomes" id="UP000595823"/>
    </source>
</evidence>
<protein>
    <submittedName>
        <fullName evidence="1">Uncharacterized protein</fullName>
    </submittedName>
</protein>
<organism evidence="1 2">
    <name type="scientific">Salicibibacter cibarius</name>
    <dbReference type="NCBI Taxonomy" id="2743000"/>
    <lineage>
        <taxon>Bacteria</taxon>
        <taxon>Bacillati</taxon>
        <taxon>Bacillota</taxon>
        <taxon>Bacilli</taxon>
        <taxon>Bacillales</taxon>
        <taxon>Bacillaceae</taxon>
        <taxon>Salicibibacter</taxon>
    </lineage>
</organism>
<accession>A0A7T6YZV0</accession>